<protein>
    <submittedName>
        <fullName evidence="1">Uncharacterized protein</fullName>
    </submittedName>
</protein>
<dbReference type="AlphaFoldDB" id="A0A6M3IJV6"/>
<evidence type="ECO:0000313" key="1">
    <source>
        <dbReference type="EMBL" id="QJA57806.1"/>
    </source>
</evidence>
<accession>A0A6M3IJV6</accession>
<proteinExistence type="predicted"/>
<gene>
    <name evidence="1" type="ORF">MM415B01557_0002</name>
</gene>
<organism evidence="1">
    <name type="scientific">viral metagenome</name>
    <dbReference type="NCBI Taxonomy" id="1070528"/>
    <lineage>
        <taxon>unclassified sequences</taxon>
        <taxon>metagenomes</taxon>
        <taxon>organismal metagenomes</taxon>
    </lineage>
</organism>
<sequence length="66" mass="7729">MEVKYPNITVELSEHDDNAFAVLGRMRKALRKEGVEDIIIEQFMKEAKSGDYEHLLQTCMEWVNVE</sequence>
<reference evidence="1" key="1">
    <citation type="submission" date="2020-03" db="EMBL/GenBank/DDBJ databases">
        <title>The deep terrestrial virosphere.</title>
        <authorList>
            <person name="Holmfeldt K."/>
            <person name="Nilsson E."/>
            <person name="Simone D."/>
            <person name="Lopez-Fernandez M."/>
            <person name="Wu X."/>
            <person name="de Brujin I."/>
            <person name="Lundin D."/>
            <person name="Andersson A."/>
            <person name="Bertilsson S."/>
            <person name="Dopson M."/>
        </authorList>
    </citation>
    <scope>NUCLEOTIDE SEQUENCE</scope>
    <source>
        <strain evidence="1">MM415B01557</strain>
    </source>
</reference>
<name>A0A6M3IJV6_9ZZZZ</name>
<dbReference type="EMBL" id="MT141293">
    <property type="protein sequence ID" value="QJA57806.1"/>
    <property type="molecule type" value="Genomic_DNA"/>
</dbReference>